<dbReference type="Proteomes" id="UP001142325">
    <property type="component" value="Unassembled WGS sequence"/>
</dbReference>
<organism evidence="2 3">
    <name type="scientific">Microbacterium keratanolyticum</name>
    <dbReference type="NCBI Taxonomy" id="67574"/>
    <lineage>
        <taxon>Bacteria</taxon>
        <taxon>Bacillati</taxon>
        <taxon>Actinomycetota</taxon>
        <taxon>Actinomycetes</taxon>
        <taxon>Micrococcales</taxon>
        <taxon>Microbacteriaceae</taxon>
        <taxon>Microbacterium</taxon>
    </lineage>
</organism>
<sequence length="214" mass="23525">MTPPTINHRAGRNPATHHQKESIMTSKTTVASLEKTLPSRLGEFKNRATTAKEAYQAQRRDILQNDRLSDTARTSDLAKLLDAHRKELDSIQAEQESYKTGLIRSLESELRGSQPTDANSVLLRRDAADRVRKIGTPQEAKEILQDAITNSDESLAHAIGIRAYNVGWVDVADTWKAAYPSTAETAAALSYVEANTSGAAYNLSNQITYSSPVE</sequence>
<comment type="caution">
    <text evidence="2">The sequence shown here is derived from an EMBL/GenBank/DDBJ whole genome shotgun (WGS) entry which is preliminary data.</text>
</comment>
<name>A0A9W6HRT0_9MICO</name>
<protein>
    <submittedName>
        <fullName evidence="2">Uncharacterized protein</fullName>
    </submittedName>
</protein>
<dbReference type="AlphaFoldDB" id="A0A9W6HRT0"/>
<keyword evidence="3" id="KW-1185">Reference proteome</keyword>
<evidence type="ECO:0000256" key="1">
    <source>
        <dbReference type="SAM" id="MobiDB-lite"/>
    </source>
</evidence>
<reference evidence="2" key="1">
    <citation type="journal article" date="2014" name="Int. J. Syst. Evol. Microbiol.">
        <title>Complete genome sequence of Corynebacterium casei LMG S-19264T (=DSM 44701T), isolated from a smear-ripened cheese.</title>
        <authorList>
            <consortium name="US DOE Joint Genome Institute (JGI-PGF)"/>
            <person name="Walter F."/>
            <person name="Albersmeier A."/>
            <person name="Kalinowski J."/>
            <person name="Ruckert C."/>
        </authorList>
    </citation>
    <scope>NUCLEOTIDE SEQUENCE</scope>
    <source>
        <strain evidence="2">VKM Ac-1958</strain>
    </source>
</reference>
<gene>
    <name evidence="2" type="ORF">GCM10017596_09470</name>
</gene>
<evidence type="ECO:0000313" key="3">
    <source>
        <dbReference type="Proteomes" id="UP001142325"/>
    </source>
</evidence>
<dbReference type="EMBL" id="BSET01000001">
    <property type="protein sequence ID" value="GLK01232.1"/>
    <property type="molecule type" value="Genomic_DNA"/>
</dbReference>
<evidence type="ECO:0000313" key="2">
    <source>
        <dbReference type="EMBL" id="GLK01232.1"/>
    </source>
</evidence>
<accession>A0A9W6HRT0</accession>
<proteinExistence type="predicted"/>
<reference evidence="2" key="2">
    <citation type="submission" date="2023-01" db="EMBL/GenBank/DDBJ databases">
        <authorList>
            <person name="Sun Q."/>
            <person name="Evtushenko L."/>
        </authorList>
    </citation>
    <scope>NUCLEOTIDE SEQUENCE</scope>
    <source>
        <strain evidence="2">VKM Ac-1958</strain>
    </source>
</reference>
<feature type="region of interest" description="Disordered" evidence="1">
    <location>
        <begin position="1"/>
        <end position="24"/>
    </location>
</feature>